<dbReference type="Proteomes" id="UP000295547">
    <property type="component" value="Unassembled WGS sequence"/>
</dbReference>
<name>A0A4R3QJX6_9HYPH</name>
<comment type="caution">
    <text evidence="1">The sequence shown here is derived from an EMBL/GenBank/DDBJ whole genome shotgun (WGS) entry which is preliminary data.</text>
</comment>
<proteinExistence type="predicted"/>
<protein>
    <submittedName>
        <fullName evidence="1">Uncharacterized protein</fullName>
    </submittedName>
</protein>
<evidence type="ECO:0000313" key="1">
    <source>
        <dbReference type="EMBL" id="TCU21267.1"/>
    </source>
</evidence>
<accession>A0A4R3QJX6</accession>
<organism evidence="1 2">
    <name type="scientific">Rhizobium azibense</name>
    <dbReference type="NCBI Taxonomy" id="1136135"/>
    <lineage>
        <taxon>Bacteria</taxon>
        <taxon>Pseudomonadati</taxon>
        <taxon>Pseudomonadota</taxon>
        <taxon>Alphaproteobacteria</taxon>
        <taxon>Hyphomicrobiales</taxon>
        <taxon>Rhizobiaceae</taxon>
        <taxon>Rhizobium/Agrobacterium group</taxon>
        <taxon>Rhizobium</taxon>
    </lineage>
</organism>
<evidence type="ECO:0000313" key="2">
    <source>
        <dbReference type="Proteomes" id="UP000295547"/>
    </source>
</evidence>
<sequence length="174" mass="20091">MGSVRIYRLGSFIDHRLELPQSRIWNNFKDWAAVTPSRDKRGCSRHWQAPNRFRNRRGGLIRSECSILRPHKRNFLEFHAPTSTQKKTAPVNEAVNADVISADHGETEGDTEAEKSPPWGWGGCLRRRKRTYHSTNTSRNYTEVVPDLDAGMRRLGCTGLTLGWRPKRVRPRVR</sequence>
<reference evidence="1 2" key="1">
    <citation type="submission" date="2019-03" db="EMBL/GenBank/DDBJ databases">
        <title>Genomic Encyclopedia of Type Strains, Phase IV (KMG-V): Genome sequencing to study the core and pangenomes of soil and plant-associated prokaryotes.</title>
        <authorList>
            <person name="Whitman W."/>
        </authorList>
    </citation>
    <scope>NUCLEOTIDE SEQUENCE [LARGE SCALE GENOMIC DNA]</scope>
    <source>
        <strain evidence="1 2">Gr42</strain>
    </source>
</reference>
<dbReference type="AlphaFoldDB" id="A0A4R3QJX6"/>
<dbReference type="EMBL" id="SMBJ01000011">
    <property type="protein sequence ID" value="TCU21267.1"/>
    <property type="molecule type" value="Genomic_DNA"/>
</dbReference>
<gene>
    <name evidence="1" type="ORF">EV130_111124</name>
</gene>
<keyword evidence="2" id="KW-1185">Reference proteome</keyword>